<dbReference type="STRING" id="933852.A0A0C3AJV9"/>
<name>A0A0C3AJV9_SERVB</name>
<gene>
    <name evidence="3" type="ORF">M408DRAFT_26682</name>
</gene>
<evidence type="ECO:0000313" key="4">
    <source>
        <dbReference type="Proteomes" id="UP000054097"/>
    </source>
</evidence>
<evidence type="ECO:0008006" key="5">
    <source>
        <dbReference type="Google" id="ProtNLM"/>
    </source>
</evidence>
<protein>
    <recommendedName>
        <fullName evidence="5">F-box domain-containing protein</fullName>
    </recommendedName>
</protein>
<accession>A0A0C3AJV9</accession>
<feature type="coiled-coil region" evidence="1">
    <location>
        <begin position="78"/>
        <end position="112"/>
    </location>
</feature>
<dbReference type="Proteomes" id="UP000054097">
    <property type="component" value="Unassembled WGS sequence"/>
</dbReference>
<reference evidence="4" key="2">
    <citation type="submission" date="2015-01" db="EMBL/GenBank/DDBJ databases">
        <title>Evolutionary Origins and Diversification of the Mycorrhizal Mutualists.</title>
        <authorList>
            <consortium name="DOE Joint Genome Institute"/>
            <consortium name="Mycorrhizal Genomics Consortium"/>
            <person name="Kohler A."/>
            <person name="Kuo A."/>
            <person name="Nagy L.G."/>
            <person name="Floudas D."/>
            <person name="Copeland A."/>
            <person name="Barry K.W."/>
            <person name="Cichocki N."/>
            <person name="Veneault-Fourrey C."/>
            <person name="LaButti K."/>
            <person name="Lindquist E.A."/>
            <person name="Lipzen A."/>
            <person name="Lundell T."/>
            <person name="Morin E."/>
            <person name="Murat C."/>
            <person name="Riley R."/>
            <person name="Ohm R."/>
            <person name="Sun H."/>
            <person name="Tunlid A."/>
            <person name="Henrissat B."/>
            <person name="Grigoriev I.V."/>
            <person name="Hibbett D.S."/>
            <person name="Martin F."/>
        </authorList>
    </citation>
    <scope>NUCLEOTIDE SEQUENCE [LARGE SCALE GENOMIC DNA]</scope>
    <source>
        <strain evidence="4">MAFF 305830</strain>
    </source>
</reference>
<proteinExistence type="predicted"/>
<organism evidence="3 4">
    <name type="scientific">Serendipita vermifera MAFF 305830</name>
    <dbReference type="NCBI Taxonomy" id="933852"/>
    <lineage>
        <taxon>Eukaryota</taxon>
        <taxon>Fungi</taxon>
        <taxon>Dikarya</taxon>
        <taxon>Basidiomycota</taxon>
        <taxon>Agaricomycotina</taxon>
        <taxon>Agaricomycetes</taxon>
        <taxon>Sebacinales</taxon>
        <taxon>Serendipitaceae</taxon>
        <taxon>Serendipita</taxon>
    </lineage>
</organism>
<keyword evidence="4" id="KW-1185">Reference proteome</keyword>
<dbReference type="OrthoDB" id="3181669at2759"/>
<feature type="compositionally biased region" description="Basic and acidic residues" evidence="2">
    <location>
        <begin position="12"/>
        <end position="39"/>
    </location>
</feature>
<dbReference type="SUPFAM" id="SSF52058">
    <property type="entry name" value="L domain-like"/>
    <property type="match status" value="1"/>
</dbReference>
<keyword evidence="1" id="KW-0175">Coiled coil</keyword>
<evidence type="ECO:0000313" key="3">
    <source>
        <dbReference type="EMBL" id="KIM24895.1"/>
    </source>
</evidence>
<feature type="region of interest" description="Disordered" evidence="2">
    <location>
        <begin position="1"/>
        <end position="57"/>
    </location>
</feature>
<reference evidence="3 4" key="1">
    <citation type="submission" date="2014-04" db="EMBL/GenBank/DDBJ databases">
        <authorList>
            <consortium name="DOE Joint Genome Institute"/>
            <person name="Kuo A."/>
            <person name="Zuccaro A."/>
            <person name="Kohler A."/>
            <person name="Nagy L.G."/>
            <person name="Floudas D."/>
            <person name="Copeland A."/>
            <person name="Barry K.W."/>
            <person name="Cichocki N."/>
            <person name="Veneault-Fourrey C."/>
            <person name="LaButti K."/>
            <person name="Lindquist E.A."/>
            <person name="Lipzen A."/>
            <person name="Lundell T."/>
            <person name="Morin E."/>
            <person name="Murat C."/>
            <person name="Sun H."/>
            <person name="Tunlid A."/>
            <person name="Henrissat B."/>
            <person name="Grigoriev I.V."/>
            <person name="Hibbett D.S."/>
            <person name="Martin F."/>
            <person name="Nordberg H.P."/>
            <person name="Cantor M.N."/>
            <person name="Hua S.X."/>
        </authorList>
    </citation>
    <scope>NUCLEOTIDE SEQUENCE [LARGE SCALE GENOMIC DNA]</scope>
    <source>
        <strain evidence="3 4">MAFF 305830</strain>
    </source>
</reference>
<dbReference type="HOGENOM" id="CLU_031654_0_0_1"/>
<dbReference type="AlphaFoldDB" id="A0A0C3AJV9"/>
<evidence type="ECO:0000256" key="1">
    <source>
        <dbReference type="SAM" id="Coils"/>
    </source>
</evidence>
<sequence length="584" mass="66100">MSRPRRSMQTKKYVEEDLESDKSSSEEDVISKVEDKNSEQELSAYGDFDDGDSDISESFPHPLPVVTRIDIRHTRAVIAQQRQELEVLKYQYEQQKTHQAAAEEELRAAQKVLFETQAIIAPIARVPPEILGVMFAVHVQDNQESPWPLMHVSRAWRAAALMTRTMWGRILIAPSSWVQAQSGGKSVRRAGAMPLDLMVVFTYQSWRRRKRNPDYEYDASRLIDYILSQRPNAPLRGLTLRSTHGASSPDKLMDFDCSNIDSLHLNMSSPNLVHKLVKERVGPRSLYITLLDLDKIENCKWVGKIEDLGISNMIYHSYLKTLRPTILRPTNLLSLKLDGGSITTMNQGEQPLRIMSLKRLELNVTYDSWPIDCPNLTHLTLHFHHSTFTSPQIIHLPHLIELYHWSEHLPGGCLRVFDVPSLQKFDLKTKEVKTRCSAALKTLWPLSDTSEAATVSNIEPRVFSIRQTAINQTLLAHMLAGRKLLEEIKTVDVDISADFFETLSPVIGKGTKNLQATQVSCPALKRIEVDLAGNTKFKPDEEAMGASARAFIAARKKAGVPLERVAIRMTKKGGWKELVNIEEV</sequence>
<dbReference type="EMBL" id="KN824319">
    <property type="protein sequence ID" value="KIM24895.1"/>
    <property type="molecule type" value="Genomic_DNA"/>
</dbReference>
<evidence type="ECO:0000256" key="2">
    <source>
        <dbReference type="SAM" id="MobiDB-lite"/>
    </source>
</evidence>